<feature type="compositionally biased region" description="Polar residues" evidence="1">
    <location>
        <begin position="761"/>
        <end position="778"/>
    </location>
</feature>
<accession>A0A8T0H518</accession>
<sequence>MGSERGEHHGGAGSGDEDGSVGAERGRRGAANFCYADTLACYGNVTTSAMNVSMELDFGGQEVGRSVEPRGISQQMDFSRDFDRVGENALKSELCSPGPVTPMQVASLPQQKPRETSTSCPESATTWSTHSFEAAKTSCELQSASGTPQSLPAAIQDAVQSETGRDQVLSASNECSVVGARTLETTCPLLTAVEHGVGHPLVSADLATMGGPTQAVLKDEVETRVTSKSTEEEVSLSSCGAIERAGSDRSMTSIGRPSSSVKAESPGFTLDAGLGLGSNALGFSGSKERKCVEFSRVWENVGGSGGRSRDSHVGTSREEGAVLLQLAQGGGGNAEGEKGEVGTGGEWRGKHLQLSLGSDAEEKVEGGRVDGNVEHRFTQVLEQKACARVEHVAKVITDPIDDPLTKRVKREVTETRMNLDGSREQMWERNEDQARRRNGMFENKQEDFRSLFWGNGGADLVPQSYRDKAFGRVLEAGSGEPKTVVVKKTPKRVHNSDPSAMFTRSELLMFEDSMRSSGSIPGRIFSPPVKQGINDMTLTSDSTNSVSQHLYRKSTDTLCGRDRGVEHNKVTQDGPSVLHSQLESRLDRGSACSLMSASKHALSMGEPSLPFSLNFSSKPQRPLVSISRTSTEEEWGKSLALCGPGAESPSEVERSGEEAKALGYQERFVQLQVFLKKCDEDDQSYLLDALRSLSAAGRSSHAVGLEQRALWLSMEEGKEMTRLKSLNVMGQRSSMKGQSEVGCTPQGPRVGAFGRGAEHGQPQSLTKMRSPQMQTVMSGSMAGSGYKERYGSG</sequence>
<dbReference type="EMBL" id="CM026429">
    <property type="protein sequence ID" value="KAG0565238.1"/>
    <property type="molecule type" value="Genomic_DNA"/>
</dbReference>
<organism evidence="2 3">
    <name type="scientific">Ceratodon purpureus</name>
    <name type="common">Fire moss</name>
    <name type="synonym">Dicranum purpureum</name>
    <dbReference type="NCBI Taxonomy" id="3225"/>
    <lineage>
        <taxon>Eukaryota</taxon>
        <taxon>Viridiplantae</taxon>
        <taxon>Streptophyta</taxon>
        <taxon>Embryophyta</taxon>
        <taxon>Bryophyta</taxon>
        <taxon>Bryophytina</taxon>
        <taxon>Bryopsida</taxon>
        <taxon>Dicranidae</taxon>
        <taxon>Pseudoditrichales</taxon>
        <taxon>Ditrichaceae</taxon>
        <taxon>Ceratodon</taxon>
    </lineage>
</organism>
<feature type="compositionally biased region" description="Basic and acidic residues" evidence="1">
    <location>
        <begin position="1"/>
        <end position="10"/>
    </location>
</feature>
<feature type="region of interest" description="Disordered" evidence="1">
    <location>
        <begin position="730"/>
        <end position="793"/>
    </location>
</feature>
<reference evidence="2" key="1">
    <citation type="submission" date="2020-06" db="EMBL/GenBank/DDBJ databases">
        <title>WGS assembly of Ceratodon purpureus strain R40.</title>
        <authorList>
            <person name="Carey S.B."/>
            <person name="Jenkins J."/>
            <person name="Shu S."/>
            <person name="Lovell J.T."/>
            <person name="Sreedasyam A."/>
            <person name="Maumus F."/>
            <person name="Tiley G.P."/>
            <person name="Fernandez-Pozo N."/>
            <person name="Barry K."/>
            <person name="Chen C."/>
            <person name="Wang M."/>
            <person name="Lipzen A."/>
            <person name="Daum C."/>
            <person name="Saski C.A."/>
            <person name="Payton A.C."/>
            <person name="Mcbreen J.C."/>
            <person name="Conrad R.E."/>
            <person name="Kollar L.M."/>
            <person name="Olsson S."/>
            <person name="Huttunen S."/>
            <person name="Landis J.B."/>
            <person name="Wickett N.J."/>
            <person name="Johnson M.G."/>
            <person name="Rensing S.A."/>
            <person name="Grimwood J."/>
            <person name="Schmutz J."/>
            <person name="Mcdaniel S.F."/>
        </authorList>
    </citation>
    <scope>NUCLEOTIDE SEQUENCE</scope>
    <source>
        <strain evidence="2">R40</strain>
    </source>
</reference>
<dbReference type="Proteomes" id="UP000822688">
    <property type="component" value="Chromosome 8"/>
</dbReference>
<feature type="compositionally biased region" description="Polar residues" evidence="1">
    <location>
        <begin position="249"/>
        <end position="262"/>
    </location>
</feature>
<dbReference type="PANTHER" id="PTHR34555">
    <property type="entry name" value="INTEGRAL MEMBRANE HEMOLYSIN-III-LIKE PROTEIN"/>
    <property type="match status" value="1"/>
</dbReference>
<feature type="region of interest" description="Disordered" evidence="1">
    <location>
        <begin position="93"/>
        <end position="125"/>
    </location>
</feature>
<dbReference type="PANTHER" id="PTHR34555:SF1">
    <property type="entry name" value="INTEGRAL MEMBRANE HEMOLYSIN-III-LIKE PROTEIN"/>
    <property type="match status" value="1"/>
</dbReference>
<feature type="region of interest" description="Disordered" evidence="1">
    <location>
        <begin position="245"/>
        <end position="264"/>
    </location>
</feature>
<proteinExistence type="predicted"/>
<name>A0A8T0H518_CERPU</name>
<gene>
    <name evidence="2" type="ORF">KC19_8G175300</name>
</gene>
<evidence type="ECO:0000256" key="1">
    <source>
        <dbReference type="SAM" id="MobiDB-lite"/>
    </source>
</evidence>
<evidence type="ECO:0000313" key="3">
    <source>
        <dbReference type="Proteomes" id="UP000822688"/>
    </source>
</evidence>
<dbReference type="AlphaFoldDB" id="A0A8T0H518"/>
<protein>
    <submittedName>
        <fullName evidence="2">Uncharacterized protein</fullName>
    </submittedName>
</protein>
<comment type="caution">
    <text evidence="2">The sequence shown here is derived from an EMBL/GenBank/DDBJ whole genome shotgun (WGS) entry which is preliminary data.</text>
</comment>
<feature type="region of interest" description="Disordered" evidence="1">
    <location>
        <begin position="1"/>
        <end position="24"/>
    </location>
</feature>
<keyword evidence="3" id="KW-1185">Reference proteome</keyword>
<feature type="compositionally biased region" description="Polar residues" evidence="1">
    <location>
        <begin position="116"/>
        <end position="125"/>
    </location>
</feature>
<evidence type="ECO:0000313" key="2">
    <source>
        <dbReference type="EMBL" id="KAG0565238.1"/>
    </source>
</evidence>